<name>A0A6J6EEG3_9ZZZZ</name>
<dbReference type="EMBL" id="CAEZTW010000004">
    <property type="protein sequence ID" value="CAB4574762.1"/>
    <property type="molecule type" value="Genomic_DNA"/>
</dbReference>
<protein>
    <submittedName>
        <fullName evidence="1">Unannotated protein</fullName>
    </submittedName>
</protein>
<organism evidence="1">
    <name type="scientific">freshwater metagenome</name>
    <dbReference type="NCBI Taxonomy" id="449393"/>
    <lineage>
        <taxon>unclassified sequences</taxon>
        <taxon>metagenomes</taxon>
        <taxon>ecological metagenomes</taxon>
    </lineage>
</organism>
<dbReference type="EMBL" id="CAFABB010000076">
    <property type="protein sequence ID" value="CAB4821168.1"/>
    <property type="molecule type" value="Genomic_DNA"/>
</dbReference>
<sequence>MAIAKIIFGKSRGSLIPLSFGFFLLAMTLTFISINVASAYSVKKQLTNLAEGAINKSAQSINSLAYYAEVNRFSRDKRVPLDCFAAQAKFYLLINQLRLHEKKIKVDHFNCELYEVSAQVSIAGNMPIQIPFMESVALNRLIISTQVGASSVYIPN</sequence>
<gene>
    <name evidence="1" type="ORF">UFOPK1766_00054</name>
    <name evidence="2" type="ORF">UFOPK3162_00482</name>
</gene>
<evidence type="ECO:0000313" key="1">
    <source>
        <dbReference type="EMBL" id="CAB4574762.1"/>
    </source>
</evidence>
<proteinExistence type="predicted"/>
<accession>A0A6J6EEG3</accession>
<evidence type="ECO:0000313" key="2">
    <source>
        <dbReference type="EMBL" id="CAB4821168.1"/>
    </source>
</evidence>
<reference evidence="1" key="1">
    <citation type="submission" date="2020-05" db="EMBL/GenBank/DDBJ databases">
        <authorList>
            <person name="Chiriac C."/>
            <person name="Salcher M."/>
            <person name="Ghai R."/>
            <person name="Kavagutti S V."/>
        </authorList>
    </citation>
    <scope>NUCLEOTIDE SEQUENCE</scope>
</reference>
<dbReference type="AlphaFoldDB" id="A0A6J6EEG3"/>